<sequence length="99" mass="11098">METVLIDDQYNNEYQAKKSCNAQLTTIKFLNPSLPVPFATLVSKSGNISIPLSILDIMSSVPVEFKQNSFEEIEIDQNLEIYLAISTIESDELSKIAKQ</sequence>
<dbReference type="EMBL" id="CAJVQB010008182">
    <property type="protein sequence ID" value="CAG8715252.1"/>
    <property type="molecule type" value="Genomic_DNA"/>
</dbReference>
<proteinExistence type="predicted"/>
<gene>
    <name evidence="1" type="ORF">GMARGA_LOCUS13057</name>
</gene>
<name>A0ABN7V0X7_GIGMA</name>
<reference evidence="1 2" key="1">
    <citation type="submission" date="2021-06" db="EMBL/GenBank/DDBJ databases">
        <authorList>
            <person name="Kallberg Y."/>
            <person name="Tangrot J."/>
            <person name="Rosling A."/>
        </authorList>
    </citation>
    <scope>NUCLEOTIDE SEQUENCE [LARGE SCALE GENOMIC DNA]</scope>
    <source>
        <strain evidence="1 2">120-4 pot B 10/14</strain>
    </source>
</reference>
<keyword evidence="2" id="KW-1185">Reference proteome</keyword>
<evidence type="ECO:0000313" key="1">
    <source>
        <dbReference type="EMBL" id="CAG8715252.1"/>
    </source>
</evidence>
<organism evidence="1 2">
    <name type="scientific">Gigaspora margarita</name>
    <dbReference type="NCBI Taxonomy" id="4874"/>
    <lineage>
        <taxon>Eukaryota</taxon>
        <taxon>Fungi</taxon>
        <taxon>Fungi incertae sedis</taxon>
        <taxon>Mucoromycota</taxon>
        <taxon>Glomeromycotina</taxon>
        <taxon>Glomeromycetes</taxon>
        <taxon>Diversisporales</taxon>
        <taxon>Gigasporaceae</taxon>
        <taxon>Gigaspora</taxon>
    </lineage>
</organism>
<dbReference type="Proteomes" id="UP000789901">
    <property type="component" value="Unassembled WGS sequence"/>
</dbReference>
<protein>
    <submittedName>
        <fullName evidence="1">4274_t:CDS:1</fullName>
    </submittedName>
</protein>
<evidence type="ECO:0000313" key="2">
    <source>
        <dbReference type="Proteomes" id="UP000789901"/>
    </source>
</evidence>
<comment type="caution">
    <text evidence="1">The sequence shown here is derived from an EMBL/GenBank/DDBJ whole genome shotgun (WGS) entry which is preliminary data.</text>
</comment>
<accession>A0ABN7V0X7</accession>